<dbReference type="PROSITE" id="PS50103">
    <property type="entry name" value="ZF_C3H1"/>
    <property type="match status" value="3"/>
</dbReference>
<accession>F0ZNC3</accession>
<dbReference type="Gene3D" id="4.10.1000.10">
    <property type="entry name" value="Zinc finger, CCCH-type"/>
    <property type="match status" value="3"/>
</dbReference>
<dbReference type="EMBL" id="GL871093">
    <property type="protein sequence ID" value="EGC34538.1"/>
    <property type="molecule type" value="Genomic_DNA"/>
</dbReference>
<gene>
    <name evidence="7" type="ORF">DICPUDRAFT_79693</name>
</gene>
<feature type="compositionally biased region" description="Basic and acidic residues" evidence="5">
    <location>
        <begin position="526"/>
        <end position="537"/>
    </location>
</feature>
<evidence type="ECO:0000256" key="1">
    <source>
        <dbReference type="ARBA" id="ARBA00022723"/>
    </source>
</evidence>
<keyword evidence="1 4" id="KW-0479">Metal-binding</keyword>
<feature type="region of interest" description="Disordered" evidence="5">
    <location>
        <begin position="24"/>
        <end position="48"/>
    </location>
</feature>
<reference evidence="8" key="1">
    <citation type="journal article" date="2011" name="Genome Biol.">
        <title>Comparative genomics of the social amoebae Dictyostelium discoideum and Dictyostelium purpureum.</title>
        <authorList>
            <consortium name="US DOE Joint Genome Institute (JGI-PGF)"/>
            <person name="Sucgang R."/>
            <person name="Kuo A."/>
            <person name="Tian X."/>
            <person name="Salerno W."/>
            <person name="Parikh A."/>
            <person name="Feasley C.L."/>
            <person name="Dalin E."/>
            <person name="Tu H."/>
            <person name="Huang E."/>
            <person name="Barry K."/>
            <person name="Lindquist E."/>
            <person name="Shapiro H."/>
            <person name="Bruce D."/>
            <person name="Schmutz J."/>
            <person name="Salamov A."/>
            <person name="Fey P."/>
            <person name="Gaudet P."/>
            <person name="Anjard C."/>
            <person name="Babu M.M."/>
            <person name="Basu S."/>
            <person name="Bushmanova Y."/>
            <person name="van der Wel H."/>
            <person name="Katoh-Kurasawa M."/>
            <person name="Dinh C."/>
            <person name="Coutinho P.M."/>
            <person name="Saito T."/>
            <person name="Elias M."/>
            <person name="Schaap P."/>
            <person name="Kay R.R."/>
            <person name="Henrissat B."/>
            <person name="Eichinger L."/>
            <person name="Rivero F."/>
            <person name="Putnam N.H."/>
            <person name="West C.M."/>
            <person name="Loomis W.F."/>
            <person name="Chisholm R.L."/>
            <person name="Shaulsky G."/>
            <person name="Strassmann J.E."/>
            <person name="Queller D.C."/>
            <person name="Kuspa A."/>
            <person name="Grigoriev I.V."/>
        </authorList>
    </citation>
    <scope>NUCLEOTIDE SEQUENCE [LARGE SCALE GENOMIC DNA]</scope>
    <source>
        <strain evidence="8">QSDP1</strain>
    </source>
</reference>
<feature type="region of interest" description="Disordered" evidence="5">
    <location>
        <begin position="516"/>
        <end position="574"/>
    </location>
</feature>
<dbReference type="VEuPathDB" id="AmoebaDB:DICPUDRAFT_79693"/>
<keyword evidence="3 4" id="KW-0862">Zinc</keyword>
<feature type="compositionally biased region" description="Low complexity" evidence="5">
    <location>
        <begin position="33"/>
        <end position="48"/>
    </location>
</feature>
<evidence type="ECO:0000256" key="4">
    <source>
        <dbReference type="PROSITE-ProRule" id="PRU00723"/>
    </source>
</evidence>
<feature type="compositionally biased region" description="Low complexity" evidence="5">
    <location>
        <begin position="547"/>
        <end position="556"/>
    </location>
</feature>
<feature type="zinc finger region" description="C3H1-type" evidence="4">
    <location>
        <begin position="483"/>
        <end position="510"/>
    </location>
</feature>
<protein>
    <recommendedName>
        <fullName evidence="6">C3H1-type domain-containing protein</fullName>
    </recommendedName>
</protein>
<dbReference type="SUPFAM" id="SSF90229">
    <property type="entry name" value="CCCH zinc finger"/>
    <property type="match status" value="1"/>
</dbReference>
<sequence length="594" mass="67721">MAETEEELKEKIIRLNNLIAIKKTQQEQEKSQPQKQQNIIQQPQHQPQHKPIFNKLPILKQKPIIKTGSVVFNKPASTLPTPPKPSTPAIKTGSVFINKNITSPPIPKPPAPPKRPFIKTGSIVFNKSTNITASTSPIPIKTGSVVFNKTTPASPKPSTPTIKTGSVIFNKAAPLTPPSVNINKPPPPQTKSIQQNVIFSGYRPNLNTKPLGFKKPILTRPILYSTFKKPLSSLSISRMYNNNIKTNTLKIRQQQQQQQKQILLLKKLQNKRLIMDKIKKGNAYNPNFIINKPKVIDSIFIKKGNSLVRKELDDKYVTIGNKLIRQSNESDNKNNNTTTTTTTTSLSIPKITRQPIRKIIKSPPQFNNTIHKNNNKKISEKIKEAIERKKKIDNLEKKKKKKNYCLFFTRFGKCNKGEKCTYEHDPQRVRVCTKFISASGCDDVECKLRHPKDLDYEQMPICHMYLRGVCMNDPCPYLHVKFSKDTEICPDFLLGYCPNGSKCNLQHIYINSKKNFKDNNNSTDNGDTKIQEKETQNIKKRKKNDIDVSSNSNQDNDGNEENEENDDDEDNSFLILGRPNKRHFIDGDQQSFLF</sequence>
<dbReference type="GO" id="GO:0008270">
    <property type="term" value="F:zinc ion binding"/>
    <property type="evidence" value="ECO:0007669"/>
    <property type="project" value="UniProtKB-KW"/>
</dbReference>
<evidence type="ECO:0000313" key="8">
    <source>
        <dbReference type="Proteomes" id="UP000001064"/>
    </source>
</evidence>
<dbReference type="OrthoDB" id="3247158at2759"/>
<dbReference type="RefSeq" id="XP_003288914.1">
    <property type="nucleotide sequence ID" value="XM_003288866.1"/>
</dbReference>
<dbReference type="eggNOG" id="KOG1492">
    <property type="taxonomic scope" value="Eukaryota"/>
</dbReference>
<dbReference type="InterPro" id="IPR000571">
    <property type="entry name" value="Znf_CCCH"/>
</dbReference>
<dbReference type="GeneID" id="10499614"/>
<evidence type="ECO:0000313" key="7">
    <source>
        <dbReference type="EMBL" id="EGC34538.1"/>
    </source>
</evidence>
<dbReference type="AlphaFoldDB" id="F0ZNC3"/>
<evidence type="ECO:0000256" key="3">
    <source>
        <dbReference type="ARBA" id="ARBA00022833"/>
    </source>
</evidence>
<keyword evidence="8" id="KW-1185">Reference proteome</keyword>
<feature type="compositionally biased region" description="Acidic residues" evidence="5">
    <location>
        <begin position="557"/>
        <end position="571"/>
    </location>
</feature>
<evidence type="ECO:0000259" key="6">
    <source>
        <dbReference type="PROSITE" id="PS50103"/>
    </source>
</evidence>
<dbReference type="GO" id="GO:0005634">
    <property type="term" value="C:nucleus"/>
    <property type="evidence" value="ECO:0000318"/>
    <property type="project" value="GO_Central"/>
</dbReference>
<dbReference type="STRING" id="5786.F0ZNC3"/>
<feature type="zinc finger region" description="C3H1-type" evidence="4">
    <location>
        <begin position="456"/>
        <end position="482"/>
    </location>
</feature>
<dbReference type="InParanoid" id="F0ZNC3"/>
<dbReference type="KEGG" id="dpp:DICPUDRAFT_79693"/>
<dbReference type="PANTHER" id="PTHR46156">
    <property type="entry name" value="CCCH ZINGC FINGER"/>
    <property type="match status" value="1"/>
</dbReference>
<feature type="domain" description="C3H1-type" evidence="6">
    <location>
        <begin position="456"/>
        <end position="482"/>
    </location>
</feature>
<name>F0ZNC3_DICPU</name>
<organism evidence="7 8">
    <name type="scientific">Dictyostelium purpureum</name>
    <name type="common">Slime mold</name>
    <dbReference type="NCBI Taxonomy" id="5786"/>
    <lineage>
        <taxon>Eukaryota</taxon>
        <taxon>Amoebozoa</taxon>
        <taxon>Evosea</taxon>
        <taxon>Eumycetozoa</taxon>
        <taxon>Dictyostelia</taxon>
        <taxon>Dictyosteliales</taxon>
        <taxon>Dictyosteliaceae</taxon>
        <taxon>Dictyostelium</taxon>
    </lineage>
</organism>
<feature type="domain" description="C3H1-type" evidence="6">
    <location>
        <begin position="483"/>
        <end position="510"/>
    </location>
</feature>
<dbReference type="Pfam" id="PF00642">
    <property type="entry name" value="zf-CCCH"/>
    <property type="match status" value="1"/>
</dbReference>
<keyword evidence="2 4" id="KW-0863">Zinc-finger</keyword>
<dbReference type="FunCoup" id="F0ZNC3">
    <property type="interactions" value="72"/>
</dbReference>
<feature type="domain" description="C3H1-type" evidence="6">
    <location>
        <begin position="399"/>
        <end position="427"/>
    </location>
</feature>
<dbReference type="OMA" id="VECKLRH"/>
<dbReference type="Proteomes" id="UP000001064">
    <property type="component" value="Unassembled WGS sequence"/>
</dbReference>
<evidence type="ECO:0000256" key="5">
    <source>
        <dbReference type="SAM" id="MobiDB-lite"/>
    </source>
</evidence>
<feature type="zinc finger region" description="C3H1-type" evidence="4">
    <location>
        <begin position="399"/>
        <end position="427"/>
    </location>
</feature>
<evidence type="ECO:0000256" key="2">
    <source>
        <dbReference type="ARBA" id="ARBA00022771"/>
    </source>
</evidence>
<proteinExistence type="predicted"/>
<feature type="region of interest" description="Disordered" evidence="5">
    <location>
        <begin position="327"/>
        <end position="346"/>
    </location>
</feature>
<feature type="compositionally biased region" description="Low complexity" evidence="5">
    <location>
        <begin position="334"/>
        <end position="344"/>
    </location>
</feature>
<dbReference type="SMART" id="SM00356">
    <property type="entry name" value="ZnF_C3H1"/>
    <property type="match status" value="3"/>
</dbReference>
<dbReference type="PANTHER" id="PTHR46156:SF1">
    <property type="entry name" value="ZINC FINGER CCCH DOMAIN-CONTAINING PROTEIN 3"/>
    <property type="match status" value="1"/>
</dbReference>
<dbReference type="InterPro" id="IPR036855">
    <property type="entry name" value="Znf_CCCH_sf"/>
</dbReference>